<protein>
    <recommendedName>
        <fullName evidence="8">SET domain-containing protein</fullName>
    </recommendedName>
</protein>
<evidence type="ECO:0000259" key="5">
    <source>
        <dbReference type="PROSITE" id="PS50868"/>
    </source>
</evidence>
<dbReference type="VEuPathDB" id="TriTrypDB:TcG_07525"/>
<feature type="domain" description="Post-SET" evidence="5">
    <location>
        <begin position="362"/>
        <end position="378"/>
    </location>
</feature>
<accession>A0A2V2XNE9</accession>
<dbReference type="VEuPathDB" id="TriTrypDB:TcCLB.407335.18"/>
<feature type="domain" description="SET" evidence="4">
    <location>
        <begin position="415"/>
        <end position="512"/>
    </location>
</feature>
<dbReference type="SMART" id="SM00508">
    <property type="entry name" value="PostSET"/>
    <property type="match status" value="7"/>
</dbReference>
<gene>
    <name evidence="6" type="ORF">C3747_1g254</name>
</gene>
<dbReference type="PROSITE" id="PS50868">
    <property type="entry name" value="POST_SET"/>
    <property type="match status" value="2"/>
</dbReference>
<dbReference type="GO" id="GO:0008168">
    <property type="term" value="F:methyltransferase activity"/>
    <property type="evidence" value="ECO:0007669"/>
    <property type="project" value="UniProtKB-KW"/>
</dbReference>
<dbReference type="GO" id="GO:0032259">
    <property type="term" value="P:methylation"/>
    <property type="evidence" value="ECO:0007669"/>
    <property type="project" value="UniProtKB-KW"/>
</dbReference>
<dbReference type="Pfam" id="PF00856">
    <property type="entry name" value="SET"/>
    <property type="match status" value="3"/>
</dbReference>
<dbReference type="Proteomes" id="UP000246078">
    <property type="component" value="Unassembled WGS sequence"/>
</dbReference>
<dbReference type="PANTHER" id="PTHR12350:SF21">
    <property type="entry name" value="SET DOMAIN-CONTAINING PROTEIN"/>
    <property type="match status" value="1"/>
</dbReference>
<dbReference type="Gene3D" id="2.170.270.10">
    <property type="entry name" value="SET domain"/>
    <property type="match status" value="5"/>
</dbReference>
<keyword evidence="1" id="KW-0489">Methyltransferase</keyword>
<dbReference type="VEuPathDB" id="TriTrypDB:C4B63_2g244"/>
<dbReference type="PROSITE" id="PS50280">
    <property type="entry name" value="SET"/>
    <property type="match status" value="2"/>
</dbReference>
<dbReference type="VEuPathDB" id="TriTrypDB:TCDM_00017"/>
<sequence length="1444" mass="159859">MKTTASFKRGEIISPVPADYIVEQDALVLSDGCRLRHETGFNATIISRFLIATKDLQMGEEVLVNLNVFFYDVGDEKAFLFSGFKNLAEEEKQEVYMYADENVRQQAIADGFVPNRKESGIDVVRTRNSQLVTVSRGRHEVNNIVFSSTGVLLPFPVRSTVELPGDQHLRLTGGSEFIRHACQPNLRLAIEGDSIHGIALRPIEGGEQLTYNYLCTEWDIAEPFHCACNTDSCYRFIRGFYYLNAEEKALLFPIVTAAIQEKYHAALPQTASLASLEKTTVIAVTLEGKVAAQRYVASGTVLMNVNRFCVRSREVVLDSLHIPHSCDANTALLEGRLVASKPLLSGDPLTLNLCTLFYELPLPFECHCGSSNCARLVKGFSTLSEGDKSGLIPLAERSVLLEAARHGLNVESSSPLVKIRRYPPMGEVTFAADFIPKGTRIFHMRGLVIPFPTVYTVYLGDGKHLLFADGAHCLAHSCDPNTRLSIDASNGTASCFAMRDIEPGEIVSFNYLTSEWDMASPFKCGCGSASCFSMIKGFRHLDEESQLRLWPHATSGVKSLFAQHRRSALPNLDNSLVYLHENLSELRLARDLSSGVVLFTATTFCIAAGEVVLDDVRLKHSCSPTAVFLEGRVVLSRASLRGDAVTLNINHLVYNSPVFACHCGSANCVGEVRGFAGLTDEQKNTEMVYVDPRVRAAAVENGYRIQSSCPLVEVKPNGFMGQATFAKSDIREGTRFFEVSGLVLPFATIYTILLVDEQHLLFADGAQCLAHSCDPNVRIITDNTRKRIGCIALRDIKKGELISFNYLTTEWDMQTPFTCLCGAPLCYREIRGFKYLGDEARQKIWCMATPGIKSMVIATKAEDTWAQIASTRFFVSNDGLLHASEDMKDGTVLMKVSCMEIVREFLSLDGIRIRHHCSPNVAVIENRVVVIFPVSAGEEINVDLNCLSYLLLEAFECNCSQFKSPHLIQGFKWLNEEKKHACMIFTEPSVRAAALKDGYKMKCDSSLIKICEGRTGLEAHATANIPAGTRFMTIQGLCLPFSTACTVQLAEGKHLLLFGGAQFLSHSCDANIRLRVDAVNNTIECEALRDISVEELVSVNYVAVEWDLSAPFHCLCHSPKCLHEIRGFKYLSNAQRLAFQGQVTPAIRQLAASHAIVNLPPNVKGNTAGMLQVTSPVTRGTVLVECTDMDIQPTQVSLGGDSYIIRHKEDANTVFVEGRFVTKRNMEEGEFLTVDMNFFIYDTSSLFPLAFAEGCQGFFHLPEVTKQSQLYLCEPSVRAQAMQDGWIVKSSSPLVEVRRNGEMGQTAYAAANIALGEVLFHSTGLVVPFPTMYTICVGENKHLLFGDAAECIAHHCDPNLQVVVHEENGTFDFVALRSITVGEMLNFNYCTTEWTMNSPFVCLCESVHCAGTIRGFLHLKETDRQRLWPITSPVVKRYASRESY</sequence>
<dbReference type="PANTHER" id="PTHR12350">
    <property type="entry name" value="HISTONE-LYSINE N-METHYLTRANSFERASE-RELATED"/>
    <property type="match status" value="1"/>
</dbReference>
<dbReference type="EMBL" id="PRFC01000001">
    <property type="protein sequence ID" value="PWV22102.1"/>
    <property type="molecule type" value="Genomic_DNA"/>
</dbReference>
<keyword evidence="2" id="KW-0808">Transferase</keyword>
<evidence type="ECO:0000313" key="7">
    <source>
        <dbReference type="Proteomes" id="UP000246078"/>
    </source>
</evidence>
<dbReference type="VEuPathDB" id="TriTrypDB:ECC02_005910"/>
<dbReference type="VEuPathDB" id="TriTrypDB:TcCLB.509551.140"/>
<dbReference type="VEuPathDB" id="TriTrypDB:TcBrA4_0060560"/>
<dbReference type="InterPro" id="IPR003616">
    <property type="entry name" value="Post-SET_dom"/>
</dbReference>
<evidence type="ECO:0000256" key="2">
    <source>
        <dbReference type="ARBA" id="ARBA00022679"/>
    </source>
</evidence>
<evidence type="ECO:0000313" key="6">
    <source>
        <dbReference type="EMBL" id="PWV22102.1"/>
    </source>
</evidence>
<reference evidence="6 7" key="1">
    <citation type="journal article" date="2018" name="Microb. Genom.">
        <title>Expanding an expanded genome: long-read sequencing of Trypanosoma cruzi.</title>
        <authorList>
            <person name="Berna L."/>
            <person name="Rodriguez M."/>
            <person name="Chiribao M.L."/>
            <person name="Parodi-Talice A."/>
            <person name="Pita S."/>
            <person name="Rijo G."/>
            <person name="Alvarez-Valin F."/>
            <person name="Robello C."/>
        </authorList>
    </citation>
    <scope>NUCLEOTIDE SEQUENCE [LARGE SCALE GENOMIC DNA]</scope>
    <source>
        <strain evidence="6 7">TCC</strain>
    </source>
</reference>
<evidence type="ECO:0000259" key="4">
    <source>
        <dbReference type="PROSITE" id="PS50280"/>
    </source>
</evidence>
<feature type="domain" description="SET" evidence="4">
    <location>
        <begin position="710"/>
        <end position="807"/>
    </location>
</feature>
<dbReference type="VEuPathDB" id="TriTrypDB:C4B63_2g243"/>
<dbReference type="VEuPathDB" id="TriTrypDB:Tc_MARK_4336"/>
<comment type="caution">
    <text evidence="6">The sequence shown here is derived from an EMBL/GenBank/DDBJ whole genome shotgun (WGS) entry which is preliminary data.</text>
</comment>
<organism evidence="6 7">
    <name type="scientific">Trypanosoma cruzi</name>
    <dbReference type="NCBI Taxonomy" id="5693"/>
    <lineage>
        <taxon>Eukaryota</taxon>
        <taxon>Discoba</taxon>
        <taxon>Euglenozoa</taxon>
        <taxon>Kinetoplastea</taxon>
        <taxon>Metakinetoplastina</taxon>
        <taxon>Trypanosomatida</taxon>
        <taxon>Trypanosomatidae</taxon>
        <taxon>Trypanosoma</taxon>
        <taxon>Schizotrypanum</taxon>
    </lineage>
</organism>
<dbReference type="VEuPathDB" id="TriTrypDB:TCSYLVIO_005710"/>
<dbReference type="VEuPathDB" id="TriTrypDB:TcYC6_0071020"/>
<dbReference type="SUPFAM" id="SSF82199">
    <property type="entry name" value="SET domain"/>
    <property type="match status" value="7"/>
</dbReference>
<dbReference type="InterPro" id="IPR046341">
    <property type="entry name" value="SET_dom_sf"/>
</dbReference>
<evidence type="ECO:0000256" key="1">
    <source>
        <dbReference type="ARBA" id="ARBA00022603"/>
    </source>
</evidence>
<evidence type="ECO:0000256" key="3">
    <source>
        <dbReference type="ARBA" id="ARBA00022691"/>
    </source>
</evidence>
<dbReference type="SMART" id="SM00317">
    <property type="entry name" value="SET"/>
    <property type="match status" value="3"/>
</dbReference>
<dbReference type="InterPro" id="IPR001214">
    <property type="entry name" value="SET_dom"/>
</dbReference>
<dbReference type="InterPro" id="IPR053201">
    <property type="entry name" value="Flavunoidine_N-MTase"/>
</dbReference>
<feature type="domain" description="Post-SET" evidence="5">
    <location>
        <begin position="657"/>
        <end position="673"/>
    </location>
</feature>
<dbReference type="VEuPathDB" id="TriTrypDB:TcCL_ESM01923"/>
<name>A0A2V2XNE9_TRYCR</name>
<dbReference type="VEuPathDB" id="TriTrypDB:C3747_1g254"/>
<evidence type="ECO:0008006" key="8">
    <source>
        <dbReference type="Google" id="ProtNLM"/>
    </source>
</evidence>
<keyword evidence="3" id="KW-0949">S-adenosyl-L-methionine</keyword>
<proteinExistence type="predicted"/>